<proteinExistence type="predicted"/>
<dbReference type="Pfam" id="PF01288">
    <property type="entry name" value="HPPK"/>
    <property type="match status" value="1"/>
</dbReference>
<dbReference type="EC" id="2.7.6.3" evidence="2"/>
<dbReference type="InterPro" id="IPR000550">
    <property type="entry name" value="Hppk"/>
</dbReference>
<dbReference type="UniPathway" id="UPA00077">
    <property type="reaction ID" value="UER00155"/>
</dbReference>
<dbReference type="PANTHER" id="PTHR43071:SF1">
    <property type="entry name" value="2-AMINO-4-HYDROXY-6-HYDROXYMETHYLDIHYDROPTERIDINE PYROPHOSPHOKINASE"/>
    <property type="match status" value="1"/>
</dbReference>
<keyword evidence="6" id="KW-0067">ATP-binding</keyword>
<dbReference type="GO" id="GO:0046654">
    <property type="term" value="P:tetrahydrofolate biosynthetic process"/>
    <property type="evidence" value="ECO:0007669"/>
    <property type="project" value="UniProtKB-UniPathway"/>
</dbReference>
<sequence length="159" mass="18214">MGSNIGDRFSNITNATKMLMKLADTLTSSKLYETTPYGFSKQPAFLNSVCKLSTQLTPWLFLHYLKGIEKNLQRHRVFTNSPRTIDIDILIWGDIVLESQLLTIPHPRFHERMFVLDPLFEISPTLVHPLLNLTVGEMRQAVQKKEALQVRSSPVCVFQ</sequence>
<feature type="domain" description="7,8-dihydro-6-hydroxymethylpterin-pyrophosphokinase" evidence="8">
    <location>
        <begin position="1"/>
        <end position="124"/>
    </location>
</feature>
<evidence type="ECO:0000256" key="6">
    <source>
        <dbReference type="ARBA" id="ARBA00022840"/>
    </source>
</evidence>
<reference evidence="9" key="1">
    <citation type="submission" date="2018-05" db="EMBL/GenBank/DDBJ databases">
        <authorList>
            <person name="Lanie J.A."/>
            <person name="Ng W.-L."/>
            <person name="Kazmierczak K.M."/>
            <person name="Andrzejewski T.M."/>
            <person name="Davidsen T.M."/>
            <person name="Wayne K.J."/>
            <person name="Tettelin H."/>
            <person name="Glass J.I."/>
            <person name="Rusch D."/>
            <person name="Podicherti R."/>
            <person name="Tsui H.-C.T."/>
            <person name="Winkler M.E."/>
        </authorList>
    </citation>
    <scope>NUCLEOTIDE SEQUENCE</scope>
</reference>
<evidence type="ECO:0000256" key="1">
    <source>
        <dbReference type="ARBA" id="ARBA00005051"/>
    </source>
</evidence>
<dbReference type="PANTHER" id="PTHR43071">
    <property type="entry name" value="2-AMINO-4-HYDROXY-6-HYDROXYMETHYLDIHYDROPTERIDINE PYROPHOSPHOKINASE"/>
    <property type="match status" value="1"/>
</dbReference>
<comment type="pathway">
    <text evidence="1">Cofactor biosynthesis; tetrahydrofolate biosynthesis; 2-amino-4-hydroxy-6-hydroxymethyl-7,8-dihydropteridine diphosphate from 7,8-dihydroneopterin triphosphate: step 4/4.</text>
</comment>
<evidence type="ECO:0000259" key="8">
    <source>
        <dbReference type="Pfam" id="PF01288"/>
    </source>
</evidence>
<keyword evidence="4" id="KW-0547">Nucleotide-binding</keyword>
<evidence type="ECO:0000256" key="2">
    <source>
        <dbReference type="ARBA" id="ARBA00013253"/>
    </source>
</evidence>
<gene>
    <name evidence="9" type="ORF">METZ01_LOCUS87494</name>
</gene>
<name>A0A381V2N8_9ZZZZ</name>
<accession>A0A381V2N8</accession>
<dbReference type="InterPro" id="IPR035907">
    <property type="entry name" value="Hppk_sf"/>
</dbReference>
<protein>
    <recommendedName>
        <fullName evidence="2">2-amino-4-hydroxy-6-hydroxymethyldihydropteridine diphosphokinase</fullName>
        <ecNumber evidence="2">2.7.6.3</ecNumber>
    </recommendedName>
</protein>
<dbReference type="GO" id="GO:0005524">
    <property type="term" value="F:ATP binding"/>
    <property type="evidence" value="ECO:0007669"/>
    <property type="project" value="UniProtKB-KW"/>
</dbReference>
<dbReference type="CDD" id="cd00483">
    <property type="entry name" value="HPPK"/>
    <property type="match status" value="1"/>
</dbReference>
<dbReference type="GO" id="GO:0046656">
    <property type="term" value="P:folic acid biosynthetic process"/>
    <property type="evidence" value="ECO:0007669"/>
    <property type="project" value="UniProtKB-KW"/>
</dbReference>
<dbReference type="GO" id="GO:0003848">
    <property type="term" value="F:2-amino-4-hydroxy-6-hydroxymethyldihydropteridine diphosphokinase activity"/>
    <property type="evidence" value="ECO:0007669"/>
    <property type="project" value="UniProtKB-EC"/>
</dbReference>
<keyword evidence="3" id="KW-0808">Transferase</keyword>
<organism evidence="9">
    <name type="scientific">marine metagenome</name>
    <dbReference type="NCBI Taxonomy" id="408172"/>
    <lineage>
        <taxon>unclassified sequences</taxon>
        <taxon>metagenomes</taxon>
        <taxon>ecological metagenomes</taxon>
    </lineage>
</organism>
<dbReference type="SUPFAM" id="SSF55083">
    <property type="entry name" value="6-hydroxymethyl-7,8-dihydropterin pyrophosphokinase, HPPK"/>
    <property type="match status" value="1"/>
</dbReference>
<evidence type="ECO:0000256" key="5">
    <source>
        <dbReference type="ARBA" id="ARBA00022777"/>
    </source>
</evidence>
<evidence type="ECO:0000256" key="7">
    <source>
        <dbReference type="ARBA" id="ARBA00022909"/>
    </source>
</evidence>
<keyword evidence="7" id="KW-0289">Folate biosynthesis</keyword>
<evidence type="ECO:0000256" key="4">
    <source>
        <dbReference type="ARBA" id="ARBA00022741"/>
    </source>
</evidence>
<dbReference type="GO" id="GO:0016301">
    <property type="term" value="F:kinase activity"/>
    <property type="evidence" value="ECO:0007669"/>
    <property type="project" value="UniProtKB-KW"/>
</dbReference>
<evidence type="ECO:0000313" key="9">
    <source>
        <dbReference type="EMBL" id="SVA34640.1"/>
    </source>
</evidence>
<dbReference type="EMBL" id="UINC01007695">
    <property type="protein sequence ID" value="SVA34640.1"/>
    <property type="molecule type" value="Genomic_DNA"/>
</dbReference>
<dbReference type="NCBIfam" id="TIGR01498">
    <property type="entry name" value="folK"/>
    <property type="match status" value="1"/>
</dbReference>
<evidence type="ECO:0000256" key="3">
    <source>
        <dbReference type="ARBA" id="ARBA00022679"/>
    </source>
</evidence>
<dbReference type="Gene3D" id="3.30.70.560">
    <property type="entry name" value="7,8-Dihydro-6-hydroxymethylpterin-pyrophosphokinase HPPK"/>
    <property type="match status" value="1"/>
</dbReference>
<dbReference type="AlphaFoldDB" id="A0A381V2N8"/>
<keyword evidence="5" id="KW-0418">Kinase</keyword>